<name>A0ABQ4LSD1_9BACL</name>
<evidence type="ECO:0000313" key="3">
    <source>
        <dbReference type="Proteomes" id="UP000680638"/>
    </source>
</evidence>
<dbReference type="Proteomes" id="UP000680638">
    <property type="component" value="Unassembled WGS sequence"/>
</dbReference>
<dbReference type="Gene3D" id="2.20.25.110">
    <property type="entry name" value="S-adenosyl-L-methionine-dependent methyltransferases"/>
    <property type="match status" value="1"/>
</dbReference>
<evidence type="ECO:0000313" key="2">
    <source>
        <dbReference type="EMBL" id="GIO66167.1"/>
    </source>
</evidence>
<keyword evidence="2" id="KW-0808">Transferase</keyword>
<feature type="domain" description="Methyltransferase" evidence="1">
    <location>
        <begin position="45"/>
        <end position="138"/>
    </location>
</feature>
<dbReference type="PANTHER" id="PTHR43591:SF110">
    <property type="entry name" value="RHODANESE DOMAIN-CONTAINING PROTEIN"/>
    <property type="match status" value="1"/>
</dbReference>
<comment type="caution">
    <text evidence="2">The sequence shown here is derived from an EMBL/GenBank/DDBJ whole genome shotgun (WGS) entry which is preliminary data.</text>
</comment>
<dbReference type="PANTHER" id="PTHR43591">
    <property type="entry name" value="METHYLTRANSFERASE"/>
    <property type="match status" value="1"/>
</dbReference>
<organism evidence="2 3">
    <name type="scientific">Paenibacillus cookii</name>
    <dbReference type="NCBI Taxonomy" id="157839"/>
    <lineage>
        <taxon>Bacteria</taxon>
        <taxon>Bacillati</taxon>
        <taxon>Bacillota</taxon>
        <taxon>Bacilli</taxon>
        <taxon>Bacillales</taxon>
        <taxon>Paenibacillaceae</taxon>
        <taxon>Paenibacillus</taxon>
    </lineage>
</organism>
<dbReference type="SUPFAM" id="SSF53335">
    <property type="entry name" value="S-adenosyl-L-methionine-dependent methyltransferases"/>
    <property type="match status" value="1"/>
</dbReference>
<reference evidence="2 3" key="1">
    <citation type="submission" date="2021-03" db="EMBL/GenBank/DDBJ databases">
        <title>Antimicrobial resistance genes in bacteria isolated from Japanese honey, and their potential for conferring macrolide and lincosamide resistance in the American foulbrood pathogen Paenibacillus larvae.</title>
        <authorList>
            <person name="Okamoto M."/>
            <person name="Kumagai M."/>
            <person name="Kanamori H."/>
            <person name="Takamatsu D."/>
        </authorList>
    </citation>
    <scope>NUCLEOTIDE SEQUENCE [LARGE SCALE GENOMIC DNA]</scope>
    <source>
        <strain evidence="2 3">J21TS3</strain>
    </source>
</reference>
<dbReference type="GO" id="GO:0008168">
    <property type="term" value="F:methyltransferase activity"/>
    <property type="evidence" value="ECO:0007669"/>
    <property type="project" value="UniProtKB-KW"/>
</dbReference>
<evidence type="ECO:0000259" key="1">
    <source>
        <dbReference type="Pfam" id="PF13649"/>
    </source>
</evidence>
<accession>A0ABQ4LSD1</accession>
<dbReference type="GO" id="GO:0032259">
    <property type="term" value="P:methylation"/>
    <property type="evidence" value="ECO:0007669"/>
    <property type="project" value="UniProtKB-KW"/>
</dbReference>
<dbReference type="Gene3D" id="3.40.50.150">
    <property type="entry name" value="Vaccinia Virus protein VP39"/>
    <property type="match status" value="1"/>
</dbReference>
<sequence>MIKDWYEKSFGEDYLLVYKHRDAEGAAREVKKMISWLNLPSGARVLDLCCGTGRHALALADSGYRVSGVDLSDVLLREARKSDDRGRVEWHQADMRSLPLDGGFDAVLNLFTSFGYFREDGEQLKVLREIYRMLKPGGRFIIDFMNSPYVRSHLVPESRREAEGQRIVEKRRIERDFVIKDITITPLQGDGEQRQYHERVKLYTLEQMKQMLADAGLAVDEVHGGYDEDEGYEERTSERMIFVGHRPQSSKQAWKEV</sequence>
<dbReference type="EMBL" id="BORW01000003">
    <property type="protein sequence ID" value="GIO66167.1"/>
    <property type="molecule type" value="Genomic_DNA"/>
</dbReference>
<dbReference type="Pfam" id="PF13649">
    <property type="entry name" value="Methyltransf_25"/>
    <property type="match status" value="1"/>
</dbReference>
<dbReference type="InterPro" id="IPR041698">
    <property type="entry name" value="Methyltransf_25"/>
</dbReference>
<gene>
    <name evidence="2" type="ORF">J21TS3_09880</name>
</gene>
<keyword evidence="3" id="KW-1185">Reference proteome</keyword>
<dbReference type="InterPro" id="IPR029063">
    <property type="entry name" value="SAM-dependent_MTases_sf"/>
</dbReference>
<proteinExistence type="predicted"/>
<protein>
    <submittedName>
        <fullName evidence="2">Methyltransferase</fullName>
    </submittedName>
</protein>
<dbReference type="CDD" id="cd02440">
    <property type="entry name" value="AdoMet_MTases"/>
    <property type="match status" value="1"/>
</dbReference>
<keyword evidence="2" id="KW-0489">Methyltransferase</keyword>